<dbReference type="AlphaFoldDB" id="A0A850NPG6"/>
<gene>
    <name evidence="3" type="ORF">FHR90_000664</name>
    <name evidence="4" type="ORF">HUK83_02715</name>
</gene>
<dbReference type="Proteomes" id="UP000557688">
    <property type="component" value="Unassembled WGS sequence"/>
</dbReference>
<accession>A0A850NPG6</accession>
<reference evidence="4 6" key="1">
    <citation type="submission" date="2020-06" db="EMBL/GenBank/DDBJ databases">
        <title>Description of novel acetic acid bacteria.</title>
        <authorList>
            <person name="Sombolestani A."/>
        </authorList>
    </citation>
    <scope>NUCLEOTIDE SEQUENCE [LARGE SCALE GENOMIC DNA]</scope>
    <source>
        <strain evidence="4 6">LMG 26838</strain>
    </source>
</reference>
<feature type="region of interest" description="Disordered" evidence="1">
    <location>
        <begin position="365"/>
        <end position="389"/>
    </location>
</feature>
<keyword evidence="2" id="KW-0812">Transmembrane</keyword>
<evidence type="ECO:0000313" key="3">
    <source>
        <dbReference type="EMBL" id="MBB3172850.1"/>
    </source>
</evidence>
<dbReference type="EMBL" id="JABXXQ010000022">
    <property type="protein sequence ID" value="NVN29252.1"/>
    <property type="molecule type" value="Genomic_DNA"/>
</dbReference>
<dbReference type="Gene3D" id="2.160.20.120">
    <property type="match status" value="1"/>
</dbReference>
<keyword evidence="5" id="KW-1185">Reference proteome</keyword>
<dbReference type="RefSeq" id="WP_176621978.1">
    <property type="nucleotide sequence ID" value="NZ_JABXXQ010000022.1"/>
</dbReference>
<keyword evidence="2" id="KW-1133">Transmembrane helix</keyword>
<reference evidence="3 5" key="2">
    <citation type="submission" date="2020-08" db="EMBL/GenBank/DDBJ databases">
        <title>Genomic Encyclopedia of Type Strains, Phase III (KMG-III): the genomes of soil and plant-associated and newly described type strains.</title>
        <authorList>
            <person name="Whitman W."/>
        </authorList>
    </citation>
    <scope>NUCLEOTIDE SEQUENCE [LARGE SCALE GENOMIC DNA]</scope>
    <source>
        <strain evidence="3 5">CECT 8088</strain>
    </source>
</reference>
<name>A0A850NPG6_9PROT</name>
<protein>
    <recommendedName>
        <fullName evidence="7">Adhesin domain-containing protein</fullName>
    </recommendedName>
</protein>
<evidence type="ECO:0000256" key="2">
    <source>
        <dbReference type="SAM" id="Phobius"/>
    </source>
</evidence>
<evidence type="ECO:0000313" key="4">
    <source>
        <dbReference type="EMBL" id="NVN29252.1"/>
    </source>
</evidence>
<evidence type="ECO:0000256" key="1">
    <source>
        <dbReference type="SAM" id="MobiDB-lite"/>
    </source>
</evidence>
<sequence>MSKLQIFPITDPSRMADIRMRRRRAVFLLAAIVLIPCWWFSGDERSGSDRHRHSSGGDRINIDIDDSQIESAISQAMGSLASILGQMKLADHARLRGAAPPSGLGPQTVAAGALSISGSCDGKLTIMPQAGLSGQVRIYARHALPNLSGGEGRTLNLNPCSGDSDQDVYLSVPAGMPLMVNSSGDGELVIGGMDGDVSVTRGGDGKLTITSARHLRLELSSDGDASVAIVDGDAVINRSGSGSLTIGDSRGDLRINASGDGDISLGVVAATTVLSQRGSGDVKIGTLSGPARLDIAGNGDLHVGLVQTDALGVAMSGSGSLRIGPGEIGVFDASLAGSDDGEVSAHVGTSRQTLSHDATLTLRHGADGSTMVPLPPLPPLPPLHPLPPG</sequence>
<organism evidence="4 6">
    <name type="scientific">Endobacter medicaginis</name>
    <dbReference type="NCBI Taxonomy" id="1181271"/>
    <lineage>
        <taxon>Bacteria</taxon>
        <taxon>Pseudomonadati</taxon>
        <taxon>Pseudomonadota</taxon>
        <taxon>Alphaproteobacteria</taxon>
        <taxon>Acetobacterales</taxon>
        <taxon>Acetobacteraceae</taxon>
        <taxon>Endobacter</taxon>
    </lineage>
</organism>
<feature type="compositionally biased region" description="Pro residues" evidence="1">
    <location>
        <begin position="373"/>
        <end position="389"/>
    </location>
</feature>
<dbReference type="EMBL" id="JACHXV010000002">
    <property type="protein sequence ID" value="MBB3172850.1"/>
    <property type="molecule type" value="Genomic_DNA"/>
</dbReference>
<evidence type="ECO:0000313" key="5">
    <source>
        <dbReference type="Proteomes" id="UP000557688"/>
    </source>
</evidence>
<evidence type="ECO:0000313" key="6">
    <source>
        <dbReference type="Proteomes" id="UP000565205"/>
    </source>
</evidence>
<keyword evidence="2" id="KW-0472">Membrane</keyword>
<evidence type="ECO:0008006" key="7">
    <source>
        <dbReference type="Google" id="ProtNLM"/>
    </source>
</evidence>
<feature type="transmembrane region" description="Helical" evidence="2">
    <location>
        <begin position="24"/>
        <end position="41"/>
    </location>
</feature>
<dbReference type="Proteomes" id="UP000565205">
    <property type="component" value="Unassembled WGS sequence"/>
</dbReference>
<proteinExistence type="predicted"/>
<comment type="caution">
    <text evidence="4">The sequence shown here is derived from an EMBL/GenBank/DDBJ whole genome shotgun (WGS) entry which is preliminary data.</text>
</comment>